<dbReference type="GO" id="GO:0005096">
    <property type="term" value="F:GTPase activator activity"/>
    <property type="evidence" value="ECO:0007669"/>
    <property type="project" value="TreeGrafter"/>
</dbReference>
<protein>
    <submittedName>
        <fullName evidence="2">TBC1 domain family member 13-like isoform X2</fullName>
    </submittedName>
</protein>
<organism evidence="2 3">
    <name type="scientific">Carex littledalei</name>
    <dbReference type="NCBI Taxonomy" id="544730"/>
    <lineage>
        <taxon>Eukaryota</taxon>
        <taxon>Viridiplantae</taxon>
        <taxon>Streptophyta</taxon>
        <taxon>Embryophyta</taxon>
        <taxon>Tracheophyta</taxon>
        <taxon>Spermatophyta</taxon>
        <taxon>Magnoliopsida</taxon>
        <taxon>Liliopsida</taxon>
        <taxon>Poales</taxon>
        <taxon>Cyperaceae</taxon>
        <taxon>Cyperoideae</taxon>
        <taxon>Cariceae</taxon>
        <taxon>Carex</taxon>
        <taxon>Carex subgen. Euthyceras</taxon>
    </lineage>
</organism>
<dbReference type="EMBL" id="SWLB01000015">
    <property type="protein sequence ID" value="KAF3328544.1"/>
    <property type="molecule type" value="Genomic_DNA"/>
</dbReference>
<accession>A0A833VM94</accession>
<reference evidence="2" key="1">
    <citation type="submission" date="2020-01" db="EMBL/GenBank/DDBJ databases">
        <title>Genome sequence of Kobresia littledalei, the first chromosome-level genome in the family Cyperaceae.</title>
        <authorList>
            <person name="Qu G."/>
        </authorList>
    </citation>
    <scope>NUCLEOTIDE SEQUENCE</scope>
    <source>
        <strain evidence="2">C.B.Clarke</strain>
        <tissue evidence="2">Leaf</tissue>
    </source>
</reference>
<dbReference type="GO" id="GO:0006886">
    <property type="term" value="P:intracellular protein transport"/>
    <property type="evidence" value="ECO:0007669"/>
    <property type="project" value="TreeGrafter"/>
</dbReference>
<dbReference type="PROSITE" id="PS50086">
    <property type="entry name" value="TBC_RABGAP"/>
    <property type="match status" value="1"/>
</dbReference>
<keyword evidence="3" id="KW-1185">Reference proteome</keyword>
<evidence type="ECO:0000259" key="1">
    <source>
        <dbReference type="PROSITE" id="PS50086"/>
    </source>
</evidence>
<dbReference type="PANTHER" id="PTHR22957:SF495">
    <property type="entry name" value="TBC1 DOMAIN FAMILY MEMBER 13-LIKE ISOFORM X1"/>
    <property type="match status" value="1"/>
</dbReference>
<dbReference type="SUPFAM" id="SSF47923">
    <property type="entry name" value="Ypt/Rab-GAP domain of gyp1p"/>
    <property type="match status" value="2"/>
</dbReference>
<sequence length="391" mass="45500">MQSVMSLRIMLKKLSDQKANHASDQLEQELETYPFGAIRSERYFVDGFEDQRSDLEFELSQKVICIEALQQVACEGLRHGEEMRPLVWKILLGYLSVNSNLWEDELTQHRLKYTQLKEEFLASPSECRNKEEKENQADGLLRGYEVTYKDHPLSLRNGSTWNQYFKDAEIAEQIDRDLERTHPDIEFFSVNSPISQKNQEAMRNILLLFAKMNPAIGYVQGMNEVLAPLYYVFRTDTNEDNTLHAEADSFGCFVLLLSGFVDNFCPQLDNSSVGIHATLSRLSQLLKANDKELWEHLENLKINPQFYAFRWITLLLTQEFEFHSIMVIWDFLLTSPLDIQDRLLRVCCAMLLCVKHELLRGDFAANLKLLQHYPQVDLSHLLDVAYDINFL</sequence>
<feature type="domain" description="Rab-GAP TBC" evidence="1">
    <location>
        <begin position="78"/>
        <end position="336"/>
    </location>
</feature>
<dbReference type="InterPro" id="IPR000195">
    <property type="entry name" value="Rab-GAP-TBC_dom"/>
</dbReference>
<dbReference type="SMART" id="SM00164">
    <property type="entry name" value="TBC"/>
    <property type="match status" value="1"/>
</dbReference>
<dbReference type="Gene3D" id="1.10.8.270">
    <property type="entry name" value="putative rabgap domain of human tbc1 domain family member 14 like domains"/>
    <property type="match status" value="1"/>
</dbReference>
<gene>
    <name evidence="2" type="ORF">FCM35_KLT05622</name>
</gene>
<dbReference type="OrthoDB" id="10263206at2759"/>
<dbReference type="InterPro" id="IPR035969">
    <property type="entry name" value="Rab-GAP_TBC_sf"/>
</dbReference>
<dbReference type="PANTHER" id="PTHR22957">
    <property type="entry name" value="TBC1 DOMAIN FAMILY MEMBER GTPASE-ACTIVATING PROTEIN"/>
    <property type="match status" value="1"/>
</dbReference>
<dbReference type="FunFam" id="1.10.472.80:FF:000009">
    <property type="entry name" value="TBC1 domain family member 13"/>
    <property type="match status" value="1"/>
</dbReference>
<dbReference type="Proteomes" id="UP000623129">
    <property type="component" value="Unassembled WGS sequence"/>
</dbReference>
<dbReference type="Gene3D" id="1.10.472.80">
    <property type="entry name" value="Ypt/Rab-GAP domain of gyp1p, domain 3"/>
    <property type="match status" value="1"/>
</dbReference>
<proteinExistence type="predicted"/>
<name>A0A833VM94_9POAL</name>
<evidence type="ECO:0000313" key="2">
    <source>
        <dbReference type="EMBL" id="KAF3328544.1"/>
    </source>
</evidence>
<comment type="caution">
    <text evidence="2">The sequence shown here is derived from an EMBL/GenBank/DDBJ whole genome shotgun (WGS) entry which is preliminary data.</text>
</comment>
<evidence type="ECO:0000313" key="3">
    <source>
        <dbReference type="Proteomes" id="UP000623129"/>
    </source>
</evidence>
<dbReference type="Pfam" id="PF00566">
    <property type="entry name" value="RabGAP-TBC"/>
    <property type="match status" value="1"/>
</dbReference>
<dbReference type="AlphaFoldDB" id="A0A833VM94"/>